<evidence type="ECO:0008006" key="3">
    <source>
        <dbReference type="Google" id="ProtNLM"/>
    </source>
</evidence>
<organism evidence="1 2">
    <name type="scientific">Acinetobacter johnsonii</name>
    <dbReference type="NCBI Taxonomy" id="40214"/>
    <lineage>
        <taxon>Bacteria</taxon>
        <taxon>Pseudomonadati</taxon>
        <taxon>Pseudomonadota</taxon>
        <taxon>Gammaproteobacteria</taxon>
        <taxon>Moraxellales</taxon>
        <taxon>Moraxellaceae</taxon>
        <taxon>Acinetobacter</taxon>
    </lineage>
</organism>
<dbReference type="Proteomes" id="UP000196240">
    <property type="component" value="Unassembled WGS sequence"/>
</dbReference>
<evidence type="ECO:0000313" key="2">
    <source>
        <dbReference type="Proteomes" id="UP000196240"/>
    </source>
</evidence>
<accession>A0A1R7Q9D2</accession>
<reference evidence="1 2" key="1">
    <citation type="submission" date="2017-02" db="EMBL/GenBank/DDBJ databases">
        <authorList>
            <person name="Peterson S.W."/>
        </authorList>
    </citation>
    <scope>NUCLEOTIDE SEQUENCE [LARGE SCALE GENOMIC DNA]</scope>
    <source>
        <strain evidence="1">C6</strain>
    </source>
</reference>
<protein>
    <recommendedName>
        <fullName evidence="3">Carboxypeptidase regulatory-like domain-containing protein</fullName>
    </recommendedName>
</protein>
<dbReference type="EMBL" id="FUUY01000001">
    <property type="protein sequence ID" value="SJX20847.1"/>
    <property type="molecule type" value="Genomic_DNA"/>
</dbReference>
<proteinExistence type="predicted"/>
<evidence type="ECO:0000313" key="1">
    <source>
        <dbReference type="EMBL" id="SJX20847.1"/>
    </source>
</evidence>
<gene>
    <name evidence="1" type="ORF">ACNJC6_00445</name>
</gene>
<sequence>MTLKLSKFFWGGYTANPQKLVELGYKIGILPKPMITVLSSDQGFGVVKGTTKKLGQNYSPVPVCCFKRSTRQLLWETVSKPDGTYSFRNIAVGLECFVVAFDPNGQYNAVISDKLVAK</sequence>
<dbReference type="RefSeq" id="WP_087010926.1">
    <property type="nucleotide sequence ID" value="NZ_FUUY01000001.1"/>
</dbReference>
<name>A0A1R7Q9D2_ACIJO</name>
<dbReference type="AlphaFoldDB" id="A0A1R7Q9D2"/>